<reference evidence="2 3" key="1">
    <citation type="submission" date="2015-12" db="EMBL/GenBank/DDBJ databases">
        <title>Genome sequence of Streptomyces sp. G25.</title>
        <authorList>
            <person name="Poehlein A."/>
            <person name="Roettig A."/>
            <person name="Hiessl S."/>
            <person name="Hauschild P."/>
            <person name="Schauer J."/>
            <person name="Madkour M.H."/>
            <person name="Al-Ansari A.M."/>
            <person name="Almakishah N.H."/>
            <person name="Steinbuechel A."/>
            <person name="Daniel R."/>
        </authorList>
    </citation>
    <scope>NUCLEOTIDE SEQUENCE [LARGE SCALE GENOMIC DNA]</scope>
    <source>
        <strain evidence="3">G25(2015)</strain>
    </source>
</reference>
<dbReference type="Pfam" id="PF18029">
    <property type="entry name" value="Glyoxalase_6"/>
    <property type="match status" value="1"/>
</dbReference>
<gene>
    <name evidence="2" type="ORF">STSP_10790</name>
</gene>
<dbReference type="PATRIC" id="fig|1716141.3.peg.1138"/>
<dbReference type="InterPro" id="IPR029068">
    <property type="entry name" value="Glyas_Bleomycin-R_OHBP_Dase"/>
</dbReference>
<accession>A0A177HXU7</accession>
<comment type="caution">
    <text evidence="2">The sequence shown here is derived from an EMBL/GenBank/DDBJ whole genome shotgun (WGS) entry which is preliminary data.</text>
</comment>
<evidence type="ECO:0000259" key="1">
    <source>
        <dbReference type="Pfam" id="PF18029"/>
    </source>
</evidence>
<sequence length="176" mass="19287">MIRPDSVRRVTGISTRSFGSVATVRGAQYGPAMATRISLTLDCKDAKLLGEFWKTALGYVDEPPPAPFRTREEWHASFNPPEDDSVDDGAWLCDPDGVGPRLSILKVPEPKTAKNRLHIDVRVPGYGSSDQRWARIRAESERLVKAGGILLEEFDGHHIVMADPEGNEFCVAAASA</sequence>
<evidence type="ECO:0000313" key="3">
    <source>
        <dbReference type="Proteomes" id="UP000077381"/>
    </source>
</evidence>
<protein>
    <recommendedName>
        <fullName evidence="1">Glyoxalase-like domain-containing protein</fullName>
    </recommendedName>
</protein>
<feature type="domain" description="Glyoxalase-like" evidence="1">
    <location>
        <begin position="39"/>
        <end position="171"/>
    </location>
</feature>
<evidence type="ECO:0000313" key="2">
    <source>
        <dbReference type="EMBL" id="OAH15550.1"/>
    </source>
</evidence>
<dbReference type="Gene3D" id="3.10.180.10">
    <property type="entry name" value="2,3-Dihydroxybiphenyl 1,2-Dioxygenase, domain 1"/>
    <property type="match status" value="1"/>
</dbReference>
<keyword evidence="3" id="KW-1185">Reference proteome</keyword>
<dbReference type="AlphaFoldDB" id="A0A177HXU7"/>
<dbReference type="EMBL" id="LOHS01000040">
    <property type="protein sequence ID" value="OAH15550.1"/>
    <property type="molecule type" value="Genomic_DNA"/>
</dbReference>
<dbReference type="InterPro" id="IPR041581">
    <property type="entry name" value="Glyoxalase_6"/>
</dbReference>
<dbReference type="PANTHER" id="PTHR35908:SF1">
    <property type="entry name" value="CONSERVED PROTEIN"/>
    <property type="match status" value="1"/>
</dbReference>
<organism evidence="2 3">
    <name type="scientific">Streptomyces jeddahensis</name>
    <dbReference type="NCBI Taxonomy" id="1716141"/>
    <lineage>
        <taxon>Bacteria</taxon>
        <taxon>Bacillati</taxon>
        <taxon>Actinomycetota</taxon>
        <taxon>Actinomycetes</taxon>
        <taxon>Kitasatosporales</taxon>
        <taxon>Streptomycetaceae</taxon>
        <taxon>Streptomyces</taxon>
    </lineage>
</organism>
<proteinExistence type="predicted"/>
<dbReference type="PANTHER" id="PTHR35908">
    <property type="entry name" value="HYPOTHETICAL FUSION PROTEIN"/>
    <property type="match status" value="1"/>
</dbReference>
<dbReference type="SUPFAM" id="SSF54593">
    <property type="entry name" value="Glyoxalase/Bleomycin resistance protein/Dihydroxybiphenyl dioxygenase"/>
    <property type="match status" value="1"/>
</dbReference>
<dbReference type="STRING" id="1716141.STSP_10790"/>
<dbReference type="Proteomes" id="UP000077381">
    <property type="component" value="Unassembled WGS sequence"/>
</dbReference>
<name>A0A177HXU7_9ACTN</name>